<dbReference type="EMBL" id="CAFBNE010000181">
    <property type="protein sequence ID" value="CAB4969808.1"/>
    <property type="molecule type" value="Genomic_DNA"/>
</dbReference>
<feature type="domain" description="HTH tetR-type" evidence="3">
    <location>
        <begin position="340"/>
        <end position="385"/>
    </location>
</feature>
<accession>A0A6J7LNN6</accession>
<dbReference type="AlphaFoldDB" id="A0A6J7LNN6"/>
<sequence length="517" mass="54523">MGKDDEGLARRTAQARVVQNDDRVLDAVVEVACAGGWADLTASSVSRAAGLSTRPIHNRFDGRSSMAAAALRNRCAPALLASLAEVLKAAGLLEPDVSGSPPVEGDGQGSPTSPYAKAVFRRSPQADPWERVRDVIRATAAKEQAWPPSATLPNPFGEPESPSPATSRDLAASALSSSVQELLDSLERTSLAAAAAHLEDLRAAGPSSEWLGMALDAFNRPAPAVRATAELLIVSQFDEVLAAAAAEHIASRVTDWCTPSRTGPSPATAARRAYLISLALGLVLAHTRAGAADIDLQGQAEAVFAALRSDLNPAPLPKARAAYLDQDIAFDTGDGALDALLQATLDEISVRGFEGATTSGIARAAGCSDGLIFARYPTKLALFLDASKRQQALSFRNYDDYQTSVRIQHGMGIADALAIREVQLPNVRLQRATYLEQIRLSWHDEELQRTLAAEFDQFVADATAADPGWAPASSPSDLHVSIALGFGIAMLPLLAPEAWSLPYDVATIPVADHPPAP</sequence>
<reference evidence="4" key="1">
    <citation type="submission" date="2020-05" db="EMBL/GenBank/DDBJ databases">
        <authorList>
            <person name="Chiriac C."/>
            <person name="Salcher M."/>
            <person name="Ghai R."/>
            <person name="Kavagutti S V."/>
        </authorList>
    </citation>
    <scope>NUCLEOTIDE SEQUENCE</scope>
</reference>
<proteinExistence type="predicted"/>
<dbReference type="Gene3D" id="1.10.357.10">
    <property type="entry name" value="Tetracycline Repressor, domain 2"/>
    <property type="match status" value="2"/>
</dbReference>
<evidence type="ECO:0000256" key="2">
    <source>
        <dbReference type="SAM" id="MobiDB-lite"/>
    </source>
</evidence>
<dbReference type="InterPro" id="IPR009057">
    <property type="entry name" value="Homeodomain-like_sf"/>
</dbReference>
<dbReference type="GO" id="GO:0003677">
    <property type="term" value="F:DNA binding"/>
    <property type="evidence" value="ECO:0007669"/>
    <property type="project" value="UniProtKB-KW"/>
</dbReference>
<evidence type="ECO:0000259" key="3">
    <source>
        <dbReference type="Pfam" id="PF00440"/>
    </source>
</evidence>
<dbReference type="InterPro" id="IPR001647">
    <property type="entry name" value="HTH_TetR"/>
</dbReference>
<protein>
    <submittedName>
        <fullName evidence="4">Unannotated protein</fullName>
    </submittedName>
</protein>
<dbReference type="SUPFAM" id="SSF46689">
    <property type="entry name" value="Homeodomain-like"/>
    <property type="match status" value="2"/>
</dbReference>
<evidence type="ECO:0000313" key="4">
    <source>
        <dbReference type="EMBL" id="CAB4969808.1"/>
    </source>
</evidence>
<keyword evidence="1" id="KW-0238">DNA-binding</keyword>
<dbReference type="Pfam" id="PF00440">
    <property type="entry name" value="TetR_N"/>
    <property type="match status" value="1"/>
</dbReference>
<organism evidence="4">
    <name type="scientific">freshwater metagenome</name>
    <dbReference type="NCBI Taxonomy" id="449393"/>
    <lineage>
        <taxon>unclassified sequences</taxon>
        <taxon>metagenomes</taxon>
        <taxon>ecological metagenomes</taxon>
    </lineage>
</organism>
<name>A0A6J7LNN6_9ZZZZ</name>
<evidence type="ECO:0000256" key="1">
    <source>
        <dbReference type="ARBA" id="ARBA00023125"/>
    </source>
</evidence>
<gene>
    <name evidence="4" type="ORF">UFOPK3772_03277</name>
</gene>
<feature type="region of interest" description="Disordered" evidence="2">
    <location>
        <begin position="143"/>
        <end position="171"/>
    </location>
</feature>